<dbReference type="PANTHER" id="PTHR12151:SF25">
    <property type="entry name" value="LINALOOL DEHYDRATASE_ISOMERASE DOMAIN-CONTAINING PROTEIN"/>
    <property type="match status" value="1"/>
</dbReference>
<keyword evidence="2" id="KW-1133">Transmembrane helix</keyword>
<keyword evidence="2" id="KW-0472">Membrane</keyword>
<comment type="caution">
    <text evidence="3">The sequence shown here is derived from an EMBL/GenBank/DDBJ whole genome shotgun (WGS) entry which is preliminary data.</text>
</comment>
<dbReference type="RefSeq" id="WP_243357650.1">
    <property type="nucleotide sequence ID" value="NZ_JALGBH010000001.1"/>
</dbReference>
<name>A0ABS9ZSM8_9SPHI</name>
<gene>
    <name evidence="3" type="ORF">MMF97_00910</name>
</gene>
<sequence>MKYNPIKKILILATILLVPGFLYYLLQEKGENRYKSLPIFGPKQVASTFHSVKGKQIPDTIYHTIDDFKFVNQNAEIVSRQKFNDKILIVSLFYTKATGNGIEVTNKYLKDLYKEFEKNHLIQFVSLSIDYKHDKPEDLANYAKTFGFTGKKIDILTGDSIQVKQFVKDGLRLDAFYNEAEGKFVYNNMFVLLDTKHRVRGYYQATSKEAVSKLEDEIKVLIAEELRNIKDGR</sequence>
<dbReference type="InterPro" id="IPR036249">
    <property type="entry name" value="Thioredoxin-like_sf"/>
</dbReference>
<dbReference type="Proteomes" id="UP001165460">
    <property type="component" value="Unassembled WGS sequence"/>
</dbReference>
<protein>
    <submittedName>
        <fullName evidence="3">SCO family protein</fullName>
    </submittedName>
</protein>
<dbReference type="Pfam" id="PF02630">
    <property type="entry name" value="SCO1-SenC"/>
    <property type="match status" value="1"/>
</dbReference>
<proteinExistence type="inferred from homology"/>
<keyword evidence="4" id="KW-1185">Reference proteome</keyword>
<evidence type="ECO:0000256" key="1">
    <source>
        <dbReference type="ARBA" id="ARBA00010996"/>
    </source>
</evidence>
<dbReference type="Gene3D" id="3.40.30.10">
    <property type="entry name" value="Glutaredoxin"/>
    <property type="match status" value="1"/>
</dbReference>
<dbReference type="EMBL" id="JALGBH010000001">
    <property type="protein sequence ID" value="MCJ0741247.1"/>
    <property type="molecule type" value="Genomic_DNA"/>
</dbReference>
<organism evidence="3 4">
    <name type="scientific">Pedobacter montanisoli</name>
    <dbReference type="NCBI Taxonomy" id="2923277"/>
    <lineage>
        <taxon>Bacteria</taxon>
        <taxon>Pseudomonadati</taxon>
        <taxon>Bacteroidota</taxon>
        <taxon>Sphingobacteriia</taxon>
        <taxon>Sphingobacteriales</taxon>
        <taxon>Sphingobacteriaceae</taxon>
        <taxon>Pedobacter</taxon>
    </lineage>
</organism>
<evidence type="ECO:0000256" key="2">
    <source>
        <dbReference type="SAM" id="Phobius"/>
    </source>
</evidence>
<comment type="similarity">
    <text evidence="1">Belongs to the SCO1/2 family.</text>
</comment>
<reference evidence="3" key="1">
    <citation type="submission" date="2022-03" db="EMBL/GenBank/DDBJ databases">
        <authorList>
            <person name="Woo C.Y."/>
        </authorList>
    </citation>
    <scope>NUCLEOTIDE SEQUENCE</scope>
    <source>
        <strain evidence="3">CYS-01</strain>
    </source>
</reference>
<feature type="transmembrane region" description="Helical" evidence="2">
    <location>
        <begin position="6"/>
        <end position="26"/>
    </location>
</feature>
<dbReference type="InterPro" id="IPR003782">
    <property type="entry name" value="SCO1/SenC"/>
</dbReference>
<accession>A0ABS9ZSM8</accession>
<dbReference type="SUPFAM" id="SSF52833">
    <property type="entry name" value="Thioredoxin-like"/>
    <property type="match status" value="1"/>
</dbReference>
<keyword evidence="2" id="KW-0812">Transmembrane</keyword>
<evidence type="ECO:0000313" key="4">
    <source>
        <dbReference type="Proteomes" id="UP001165460"/>
    </source>
</evidence>
<dbReference type="PANTHER" id="PTHR12151">
    <property type="entry name" value="ELECTRON TRANSPORT PROTIN SCO1/SENC FAMILY MEMBER"/>
    <property type="match status" value="1"/>
</dbReference>
<evidence type="ECO:0000313" key="3">
    <source>
        <dbReference type="EMBL" id="MCJ0741247.1"/>
    </source>
</evidence>